<keyword evidence="1 2" id="KW-0808">Transferase</keyword>
<gene>
    <name evidence="2" type="ORF">SYNPS1DRAFT_21700</name>
</gene>
<dbReference type="SUPFAM" id="SSF52777">
    <property type="entry name" value="CoA-dependent acyltransferases"/>
    <property type="match status" value="1"/>
</dbReference>
<name>A0A4P9Z234_9FUNG</name>
<evidence type="ECO:0000313" key="3">
    <source>
        <dbReference type="Proteomes" id="UP000278143"/>
    </source>
</evidence>
<dbReference type="EMBL" id="KZ989390">
    <property type="protein sequence ID" value="RKP26563.1"/>
    <property type="molecule type" value="Genomic_DNA"/>
</dbReference>
<dbReference type="InterPro" id="IPR050317">
    <property type="entry name" value="Plant_Fungal_Acyltransferase"/>
</dbReference>
<accession>A0A4P9Z234</accession>
<protein>
    <submittedName>
        <fullName evidence="2">Transferase</fullName>
    </submittedName>
</protein>
<keyword evidence="3" id="KW-1185">Reference proteome</keyword>
<dbReference type="Gene3D" id="3.30.559.10">
    <property type="entry name" value="Chloramphenicol acetyltransferase-like domain"/>
    <property type="match status" value="2"/>
</dbReference>
<evidence type="ECO:0000256" key="1">
    <source>
        <dbReference type="ARBA" id="ARBA00022679"/>
    </source>
</evidence>
<dbReference type="PANTHER" id="PTHR31642">
    <property type="entry name" value="TRICHOTHECENE 3-O-ACETYLTRANSFERASE"/>
    <property type="match status" value="1"/>
</dbReference>
<dbReference type="InterPro" id="IPR023213">
    <property type="entry name" value="CAT-like_dom_sf"/>
</dbReference>
<dbReference type="Pfam" id="PF02458">
    <property type="entry name" value="Transferase"/>
    <property type="match status" value="1"/>
</dbReference>
<dbReference type="AlphaFoldDB" id="A0A4P9Z234"/>
<sequence>MADKIIAEHWLLPTGKEHAQIKYQSSDTDYSPTLAHTQRLFIYKNHDKRADFMPTEKLLDGLRKTIDQYPILATRLVVLENGDIEMHPSAEGVRYRESQCDKDIAAFNPSWPLSCIPPEWRATSWKAEKDMPVAIHVTRFANNSGLVICLSGNHQIADGNGWSMLIQAWAAFTRGETPAPPVHDRQLLRLPEEHRHLLKRGGPELLQKLIVLLKHVERRHVLLRFRADKLAQLKADAVASLTDEERASGWFSTLDATIVMLWRASVRARTAVPDDKILAETAALNMRHRLPDLPRNYFANAVDAPRMTVTAGEMRRSTIGTLALKRRREANNFQFASKEEWIIRASSGEFASILNPNAYFDHGFDMACTDWSKFGYYTDTDFGYGNPVCCRYCSPPSNNLWVVFEGQPDGASGSKPNGLDIALAIEDDAYERFLADSDIVKYAEFLG</sequence>
<dbReference type="PANTHER" id="PTHR31642:SF310">
    <property type="entry name" value="FATTY ALCOHOL:CAFFEOYL-COA ACYLTRANSFERASE"/>
    <property type="match status" value="1"/>
</dbReference>
<dbReference type="OrthoDB" id="671439at2759"/>
<evidence type="ECO:0000313" key="2">
    <source>
        <dbReference type="EMBL" id="RKP26563.1"/>
    </source>
</evidence>
<dbReference type="Proteomes" id="UP000278143">
    <property type="component" value="Unassembled WGS sequence"/>
</dbReference>
<organism evidence="2 3">
    <name type="scientific">Syncephalis pseudoplumigaleata</name>
    <dbReference type="NCBI Taxonomy" id="1712513"/>
    <lineage>
        <taxon>Eukaryota</taxon>
        <taxon>Fungi</taxon>
        <taxon>Fungi incertae sedis</taxon>
        <taxon>Zoopagomycota</taxon>
        <taxon>Zoopagomycotina</taxon>
        <taxon>Zoopagomycetes</taxon>
        <taxon>Zoopagales</taxon>
        <taxon>Piptocephalidaceae</taxon>
        <taxon>Syncephalis</taxon>
    </lineage>
</organism>
<proteinExistence type="predicted"/>
<reference evidence="3" key="1">
    <citation type="journal article" date="2018" name="Nat. Microbiol.">
        <title>Leveraging single-cell genomics to expand the fungal tree of life.</title>
        <authorList>
            <person name="Ahrendt S.R."/>
            <person name="Quandt C.A."/>
            <person name="Ciobanu D."/>
            <person name="Clum A."/>
            <person name="Salamov A."/>
            <person name="Andreopoulos B."/>
            <person name="Cheng J.F."/>
            <person name="Woyke T."/>
            <person name="Pelin A."/>
            <person name="Henrissat B."/>
            <person name="Reynolds N.K."/>
            <person name="Benny G.L."/>
            <person name="Smith M.E."/>
            <person name="James T.Y."/>
            <person name="Grigoriev I.V."/>
        </authorList>
    </citation>
    <scope>NUCLEOTIDE SEQUENCE [LARGE SCALE GENOMIC DNA]</scope>
    <source>
        <strain evidence="3">Benny S71-1</strain>
    </source>
</reference>
<dbReference type="GO" id="GO:0016747">
    <property type="term" value="F:acyltransferase activity, transferring groups other than amino-acyl groups"/>
    <property type="evidence" value="ECO:0007669"/>
    <property type="project" value="TreeGrafter"/>
</dbReference>